<gene>
    <name evidence="2" type="ORF">CLV29_0076</name>
</gene>
<dbReference type="RefSeq" id="WP_133753133.1">
    <property type="nucleotide sequence ID" value="NZ_CP171129.1"/>
</dbReference>
<accession>A0A4V6Q2C8</accession>
<keyword evidence="2" id="KW-0418">Kinase</keyword>
<evidence type="ECO:0000313" key="2">
    <source>
        <dbReference type="EMBL" id="TDT32498.1"/>
    </source>
</evidence>
<evidence type="ECO:0000256" key="1">
    <source>
        <dbReference type="SAM" id="Phobius"/>
    </source>
</evidence>
<protein>
    <submittedName>
        <fullName evidence="2">Dolichol kinase</fullName>
    </submittedName>
</protein>
<feature type="transmembrane region" description="Helical" evidence="1">
    <location>
        <begin position="150"/>
        <end position="179"/>
    </location>
</feature>
<dbReference type="GO" id="GO:0016301">
    <property type="term" value="F:kinase activity"/>
    <property type="evidence" value="ECO:0007669"/>
    <property type="project" value="UniProtKB-KW"/>
</dbReference>
<name>A0A4V6Q2C8_9ACTN</name>
<keyword evidence="1" id="KW-0812">Transmembrane</keyword>
<keyword evidence="1" id="KW-0472">Membrane</keyword>
<keyword evidence="2" id="KW-0808">Transferase</keyword>
<feature type="transmembrane region" description="Helical" evidence="1">
    <location>
        <begin position="61"/>
        <end position="79"/>
    </location>
</feature>
<keyword evidence="3" id="KW-1185">Reference proteome</keyword>
<comment type="caution">
    <text evidence="2">The sequence shown here is derived from an EMBL/GenBank/DDBJ whole genome shotgun (WGS) entry which is preliminary data.</text>
</comment>
<keyword evidence="1" id="KW-1133">Transmembrane helix</keyword>
<dbReference type="EMBL" id="SOAW01000001">
    <property type="protein sequence ID" value="TDT32498.1"/>
    <property type="molecule type" value="Genomic_DNA"/>
</dbReference>
<organism evidence="2 3">
    <name type="scientific">Naumannella halotolerans</name>
    <dbReference type="NCBI Taxonomy" id="993414"/>
    <lineage>
        <taxon>Bacteria</taxon>
        <taxon>Bacillati</taxon>
        <taxon>Actinomycetota</taxon>
        <taxon>Actinomycetes</taxon>
        <taxon>Propionibacteriales</taxon>
        <taxon>Propionibacteriaceae</taxon>
        <taxon>Naumannella</taxon>
    </lineage>
</organism>
<reference evidence="2 3" key="1">
    <citation type="submission" date="2019-03" db="EMBL/GenBank/DDBJ databases">
        <title>Genomic Encyclopedia of Archaeal and Bacterial Type Strains, Phase II (KMG-II): from individual species to whole genera.</title>
        <authorList>
            <person name="Goeker M."/>
        </authorList>
    </citation>
    <scope>NUCLEOTIDE SEQUENCE [LARGE SCALE GENOMIC DNA]</scope>
    <source>
        <strain evidence="2 3">DSM 24323</strain>
    </source>
</reference>
<feature type="transmembrane region" description="Helical" evidence="1">
    <location>
        <begin position="6"/>
        <end position="29"/>
    </location>
</feature>
<proteinExistence type="predicted"/>
<feature type="transmembrane region" description="Helical" evidence="1">
    <location>
        <begin position="111"/>
        <end position="129"/>
    </location>
</feature>
<feature type="transmembrane region" description="Helical" evidence="1">
    <location>
        <begin position="88"/>
        <end position="105"/>
    </location>
</feature>
<evidence type="ECO:0000313" key="3">
    <source>
        <dbReference type="Proteomes" id="UP000295371"/>
    </source>
</evidence>
<dbReference type="Proteomes" id="UP000295371">
    <property type="component" value="Unassembled WGS sequence"/>
</dbReference>
<dbReference type="AlphaFoldDB" id="A0A4V6Q2C8"/>
<sequence length="204" mass="20791">MEEQLLAPLAAVSMIGAWFVVCEVAARFAAGAEVELFRKAAHIGGTVLAAGSLLWVEVIDYVLIGLAFAVVMAVLPRFVPLQAMSERVSAGPIAYGLGVACAALVAPNAAIFGAALLILGLADTAAVVIGKRWPLRRLRSGKSVGGGLGFWLIAAMLLAGVGAVAWPLALAVAVLLALVELATPGGWDNLSVPAAVAALGWLMV</sequence>